<dbReference type="SUPFAM" id="SSF55874">
    <property type="entry name" value="ATPase domain of HSP90 chaperone/DNA topoisomerase II/histidine kinase"/>
    <property type="match status" value="1"/>
</dbReference>
<dbReference type="SUPFAM" id="SSF46785">
    <property type="entry name" value="Winged helix' DNA-binding domain"/>
    <property type="match status" value="1"/>
</dbReference>
<protein>
    <submittedName>
        <fullName evidence="2">DUF4325 domain-containing protein</fullName>
    </submittedName>
</protein>
<evidence type="ECO:0000259" key="1">
    <source>
        <dbReference type="Pfam" id="PF14213"/>
    </source>
</evidence>
<dbReference type="Proteomes" id="UP000285897">
    <property type="component" value="Unassembled WGS sequence"/>
</dbReference>
<evidence type="ECO:0000313" key="3">
    <source>
        <dbReference type="Proteomes" id="UP000285897"/>
    </source>
</evidence>
<name>A0A415L5C1_9FIRM</name>
<dbReference type="Pfam" id="PF14213">
    <property type="entry name" value="DUF4325"/>
    <property type="match status" value="1"/>
</dbReference>
<dbReference type="InterPro" id="IPR025474">
    <property type="entry name" value="DUF4325"/>
</dbReference>
<organism evidence="2 3">
    <name type="scientific">Blautia obeum</name>
    <dbReference type="NCBI Taxonomy" id="40520"/>
    <lineage>
        <taxon>Bacteria</taxon>
        <taxon>Bacillati</taxon>
        <taxon>Bacillota</taxon>
        <taxon>Clostridia</taxon>
        <taxon>Lachnospirales</taxon>
        <taxon>Lachnospiraceae</taxon>
        <taxon>Blautia</taxon>
    </lineage>
</organism>
<sequence length="349" mass="40885">MSFTKEKKEKIKRYILEKVDNSQNDIAKRTAEAFGISLNTVYRYIRELEAKKIIKKRDSNNKKYELIKETHTYVYDRRETPDLQEDVIYDLCIKEYIEKLPLNVQKIWQYSFMEMMNNAIDHSESDIILIRVIQDYMNTMILIADQGVGIFRKIRDYYSFPTLDDAVGELFKGKLTTDTQKHSGEGIFFTSRVLDTFAAFSDGKIFTHDKYNEILQDADEVESLSKQKDSRGTIILMSLSNYSKKILREVFDMFSDVDGGFTKTHVPIKNIFDTYPVSRSQAKRLCNRFEKFKEVELDFADVEEIGQGFAHEIFVVFQRNHADIKIVPVNTNLEVEKMINHVKNTEENN</sequence>
<feature type="domain" description="DUF4325" evidence="1">
    <location>
        <begin position="281"/>
        <end position="335"/>
    </location>
</feature>
<accession>A0A415L5C1</accession>
<dbReference type="InterPro" id="IPR036890">
    <property type="entry name" value="HATPase_C_sf"/>
</dbReference>
<evidence type="ECO:0000313" key="2">
    <source>
        <dbReference type="EMBL" id="RHL43699.1"/>
    </source>
</evidence>
<comment type="caution">
    <text evidence="2">The sequence shown here is derived from an EMBL/GenBank/DDBJ whole genome shotgun (WGS) entry which is preliminary data.</text>
</comment>
<dbReference type="RefSeq" id="WP_118393439.1">
    <property type="nucleotide sequence ID" value="NZ_QROS01000016.1"/>
</dbReference>
<dbReference type="EMBL" id="QROS01000016">
    <property type="protein sequence ID" value="RHL43699.1"/>
    <property type="molecule type" value="Genomic_DNA"/>
</dbReference>
<dbReference type="InterPro" id="IPR036390">
    <property type="entry name" value="WH_DNA-bd_sf"/>
</dbReference>
<reference evidence="2 3" key="1">
    <citation type="submission" date="2018-08" db="EMBL/GenBank/DDBJ databases">
        <title>A genome reference for cultivated species of the human gut microbiota.</title>
        <authorList>
            <person name="Zou Y."/>
            <person name="Xue W."/>
            <person name="Luo G."/>
        </authorList>
    </citation>
    <scope>NUCLEOTIDE SEQUENCE [LARGE SCALE GENOMIC DNA]</scope>
    <source>
        <strain evidence="2 3">AF37-6AC</strain>
    </source>
</reference>
<dbReference type="AlphaFoldDB" id="A0A415L5C1"/>
<gene>
    <name evidence="2" type="ORF">DW021_15400</name>
</gene>
<proteinExistence type="predicted"/>